<protein>
    <submittedName>
        <fullName evidence="2">Uncharacterized protein</fullName>
    </submittedName>
</protein>
<organism evidence="2 3">
    <name type="scientific">Saitozyma podzolica</name>
    <dbReference type="NCBI Taxonomy" id="1890683"/>
    <lineage>
        <taxon>Eukaryota</taxon>
        <taxon>Fungi</taxon>
        <taxon>Dikarya</taxon>
        <taxon>Basidiomycota</taxon>
        <taxon>Agaricomycotina</taxon>
        <taxon>Tremellomycetes</taxon>
        <taxon>Tremellales</taxon>
        <taxon>Trimorphomycetaceae</taxon>
        <taxon>Saitozyma</taxon>
    </lineage>
</organism>
<dbReference type="Proteomes" id="UP000279259">
    <property type="component" value="Unassembled WGS sequence"/>
</dbReference>
<evidence type="ECO:0000313" key="3">
    <source>
        <dbReference type="Proteomes" id="UP000279259"/>
    </source>
</evidence>
<evidence type="ECO:0000313" key="2">
    <source>
        <dbReference type="EMBL" id="RSH89820.1"/>
    </source>
</evidence>
<keyword evidence="3" id="KW-1185">Reference proteome</keyword>
<name>A0A427YFH9_9TREE</name>
<evidence type="ECO:0000256" key="1">
    <source>
        <dbReference type="SAM" id="MobiDB-lite"/>
    </source>
</evidence>
<gene>
    <name evidence="2" type="ORF">EHS25_001806</name>
</gene>
<reference evidence="2 3" key="1">
    <citation type="submission" date="2018-11" db="EMBL/GenBank/DDBJ databases">
        <title>Genome sequence of Saitozyma podzolica DSM 27192.</title>
        <authorList>
            <person name="Aliyu H."/>
            <person name="Gorte O."/>
            <person name="Ochsenreither K."/>
        </authorList>
    </citation>
    <scope>NUCLEOTIDE SEQUENCE [LARGE SCALE GENOMIC DNA]</scope>
    <source>
        <strain evidence="2 3">DSM 27192</strain>
    </source>
</reference>
<feature type="compositionally biased region" description="Basic and acidic residues" evidence="1">
    <location>
        <begin position="80"/>
        <end position="89"/>
    </location>
</feature>
<dbReference type="AlphaFoldDB" id="A0A427YFH9"/>
<comment type="caution">
    <text evidence="2">The sequence shown here is derived from an EMBL/GenBank/DDBJ whole genome shotgun (WGS) entry which is preliminary data.</text>
</comment>
<feature type="region of interest" description="Disordered" evidence="1">
    <location>
        <begin position="64"/>
        <end position="93"/>
    </location>
</feature>
<proteinExistence type="predicted"/>
<dbReference type="EMBL" id="RSCD01000012">
    <property type="protein sequence ID" value="RSH89820.1"/>
    <property type="molecule type" value="Genomic_DNA"/>
</dbReference>
<accession>A0A427YFH9</accession>
<sequence length="241" mass="26901">MSYVQHLVEGPEAEVVARNAALAYLALITAFAEKGLLQINWAPRLLIEVVNWEFEINLDGPEDLNPQSMTLAPPSGSPVDIERGRDSQDPARPSKTMALLDALEAGNFTTTIRHAASHPKPLRTPCEGLMGEITLDQRCMTLSVSTNFAYWRLGVAYQAFADRRRPNFGAALHPRTEQRIIFDLLWDDPDFRLASDLTTQWALKKRLQRGRKFLLLVTIFRNECSTRRPGGVGESTGSGQP</sequence>